<dbReference type="RefSeq" id="WP_166844735.1">
    <property type="nucleotide sequence ID" value="NZ_JAAONY010000002.1"/>
</dbReference>
<gene>
    <name evidence="7" type="ORF">HNR48_001968</name>
</gene>
<evidence type="ECO:0000313" key="7">
    <source>
        <dbReference type="EMBL" id="MBB6521683.1"/>
    </source>
</evidence>
<reference evidence="7 8" key="1">
    <citation type="submission" date="2020-08" db="EMBL/GenBank/DDBJ databases">
        <title>Genomic Encyclopedia of Type Strains, Phase IV (KMG-IV): sequencing the most valuable type-strain genomes for metagenomic binning, comparative biology and taxonomic classification.</title>
        <authorList>
            <person name="Goeker M."/>
        </authorList>
    </citation>
    <scope>NUCLEOTIDE SEQUENCE [LARGE SCALE GENOMIC DNA]</scope>
    <source>
        <strain evidence="7 8">DSM 22368</strain>
    </source>
</reference>
<dbReference type="PROSITE" id="PS50977">
    <property type="entry name" value="HTH_TETR_2"/>
    <property type="match status" value="1"/>
</dbReference>
<keyword evidence="1" id="KW-0805">Transcription regulation</keyword>
<evidence type="ECO:0000259" key="6">
    <source>
        <dbReference type="PROSITE" id="PS50977"/>
    </source>
</evidence>
<dbReference type="SUPFAM" id="SSF46689">
    <property type="entry name" value="Homeodomain-like"/>
    <property type="match status" value="1"/>
</dbReference>
<evidence type="ECO:0000256" key="3">
    <source>
        <dbReference type="ARBA" id="ARBA00023163"/>
    </source>
</evidence>
<dbReference type="Pfam" id="PF17918">
    <property type="entry name" value="TetR_C_15"/>
    <property type="match status" value="1"/>
</dbReference>
<dbReference type="Proteomes" id="UP000528457">
    <property type="component" value="Unassembled WGS sequence"/>
</dbReference>
<dbReference type="GO" id="GO:0003700">
    <property type="term" value="F:DNA-binding transcription factor activity"/>
    <property type="evidence" value="ECO:0007669"/>
    <property type="project" value="TreeGrafter"/>
</dbReference>
<evidence type="ECO:0000313" key="8">
    <source>
        <dbReference type="Proteomes" id="UP000528457"/>
    </source>
</evidence>
<dbReference type="GO" id="GO:0000976">
    <property type="term" value="F:transcription cis-regulatory region binding"/>
    <property type="evidence" value="ECO:0007669"/>
    <property type="project" value="TreeGrafter"/>
</dbReference>
<proteinExistence type="predicted"/>
<evidence type="ECO:0000256" key="1">
    <source>
        <dbReference type="ARBA" id="ARBA00023015"/>
    </source>
</evidence>
<feature type="DNA-binding region" description="H-T-H motif" evidence="4">
    <location>
        <begin position="48"/>
        <end position="67"/>
    </location>
</feature>
<dbReference type="AlphaFoldDB" id="A0A7X0JSW2"/>
<keyword evidence="2 4" id="KW-0238">DNA-binding</keyword>
<keyword evidence="3" id="KW-0804">Transcription</keyword>
<evidence type="ECO:0000256" key="4">
    <source>
        <dbReference type="PROSITE-ProRule" id="PRU00335"/>
    </source>
</evidence>
<dbReference type="InterPro" id="IPR023772">
    <property type="entry name" value="DNA-bd_HTH_TetR-type_CS"/>
</dbReference>
<feature type="domain" description="HTH tetR-type" evidence="6">
    <location>
        <begin position="25"/>
        <end position="85"/>
    </location>
</feature>
<organism evidence="7 8">
    <name type="scientific">Pseudoteredinibacter isoporae</name>
    <dbReference type="NCBI Taxonomy" id="570281"/>
    <lineage>
        <taxon>Bacteria</taxon>
        <taxon>Pseudomonadati</taxon>
        <taxon>Pseudomonadota</taxon>
        <taxon>Gammaproteobacteria</taxon>
        <taxon>Cellvibrionales</taxon>
        <taxon>Cellvibrionaceae</taxon>
        <taxon>Pseudoteredinibacter</taxon>
    </lineage>
</organism>
<dbReference type="InterPro" id="IPR001647">
    <property type="entry name" value="HTH_TetR"/>
</dbReference>
<dbReference type="PROSITE" id="PS01081">
    <property type="entry name" value="HTH_TETR_1"/>
    <property type="match status" value="1"/>
</dbReference>
<dbReference type="InterPro" id="IPR009057">
    <property type="entry name" value="Homeodomain-like_sf"/>
</dbReference>
<dbReference type="InterPro" id="IPR050109">
    <property type="entry name" value="HTH-type_TetR-like_transc_reg"/>
</dbReference>
<dbReference type="InParanoid" id="A0A7X0JSW2"/>
<evidence type="ECO:0000256" key="5">
    <source>
        <dbReference type="SAM" id="MobiDB-lite"/>
    </source>
</evidence>
<keyword evidence="8" id="KW-1185">Reference proteome</keyword>
<dbReference type="PANTHER" id="PTHR30055:SF234">
    <property type="entry name" value="HTH-TYPE TRANSCRIPTIONAL REGULATOR BETI"/>
    <property type="match status" value="1"/>
</dbReference>
<sequence length="216" mass="24890">MPLERQKERKTKLAPRRQPIQERAKQKTQQILDTTARLLDEVGFDDLTTILIAKDLGISVGALYHYFPNKHAILYALGERWLNRMTEALEATERLDIESMSIESFVACQMDLMLDVYREQRAILPLAQALWAIPELRELDTQHDDVVIRHFISMYKRLGFTQADDELGRIARLQLETSHALLLSVVDQSPDRSARSLQDLKALCCHLLSMHNCAHK</sequence>
<dbReference type="EMBL" id="JACHHT010000002">
    <property type="protein sequence ID" value="MBB6521683.1"/>
    <property type="molecule type" value="Genomic_DNA"/>
</dbReference>
<dbReference type="Pfam" id="PF00440">
    <property type="entry name" value="TetR_N"/>
    <property type="match status" value="1"/>
</dbReference>
<dbReference type="Gene3D" id="1.10.357.10">
    <property type="entry name" value="Tetracycline Repressor, domain 2"/>
    <property type="match status" value="1"/>
</dbReference>
<comment type="caution">
    <text evidence="7">The sequence shown here is derived from an EMBL/GenBank/DDBJ whole genome shotgun (WGS) entry which is preliminary data.</text>
</comment>
<dbReference type="InterPro" id="IPR041669">
    <property type="entry name" value="TetR_C_15"/>
</dbReference>
<name>A0A7X0JSW2_9GAMM</name>
<accession>A0A7X0JSW2</accession>
<dbReference type="PANTHER" id="PTHR30055">
    <property type="entry name" value="HTH-TYPE TRANSCRIPTIONAL REGULATOR RUTR"/>
    <property type="match status" value="1"/>
</dbReference>
<protein>
    <submittedName>
        <fullName evidence="7">AcrR family transcriptional regulator</fullName>
    </submittedName>
</protein>
<feature type="region of interest" description="Disordered" evidence="5">
    <location>
        <begin position="1"/>
        <end position="26"/>
    </location>
</feature>
<evidence type="ECO:0000256" key="2">
    <source>
        <dbReference type="ARBA" id="ARBA00023125"/>
    </source>
</evidence>
<dbReference type="PRINTS" id="PR00455">
    <property type="entry name" value="HTHTETR"/>
</dbReference>